<dbReference type="Proteomes" id="UP000541185">
    <property type="component" value="Unassembled WGS sequence"/>
</dbReference>
<dbReference type="PANTHER" id="PTHR30136:SF24">
    <property type="entry name" value="HTH-TYPE TRANSCRIPTIONAL REPRESSOR ALLR"/>
    <property type="match status" value="1"/>
</dbReference>
<dbReference type="Gene3D" id="3.30.450.40">
    <property type="match status" value="1"/>
</dbReference>
<evidence type="ECO:0000256" key="1">
    <source>
        <dbReference type="ARBA" id="ARBA00023015"/>
    </source>
</evidence>
<name>A0A848H9P2_9BURK</name>
<sequence>METESTGREPPRAPTRAMQAIEALAQARAPVSLATLSTQLELPKTSLMHLLRALEAAGYVRRFGNGYKLGSASFRLAAAIGSANSFEDLAADVLQALRDSTQETALLGTFTEDRQCALYTDRRPSPQAVRFAPEVGEQRPLYSTGVGKLLLAYSEPAFLNQYLRGVKLQAHAARTLRTKAALRENLERIRAEGVSVSIDEMADGGSALAAPVFGADGKLRAALVLAVPTARFLVHRAHLEAQLRAGARDLSGTVVASQA</sequence>
<dbReference type="PROSITE" id="PS51078">
    <property type="entry name" value="ICLR_ED"/>
    <property type="match status" value="1"/>
</dbReference>
<keyword evidence="1" id="KW-0805">Transcription regulation</keyword>
<dbReference type="EMBL" id="JABBFX010000001">
    <property type="protein sequence ID" value="NML44348.1"/>
    <property type="molecule type" value="Genomic_DNA"/>
</dbReference>
<protein>
    <submittedName>
        <fullName evidence="6">IclR family transcriptional regulator</fullName>
    </submittedName>
</protein>
<dbReference type="Gene3D" id="1.10.10.10">
    <property type="entry name" value="Winged helix-like DNA-binding domain superfamily/Winged helix DNA-binding domain"/>
    <property type="match status" value="1"/>
</dbReference>
<evidence type="ECO:0000313" key="6">
    <source>
        <dbReference type="EMBL" id="NML44348.1"/>
    </source>
</evidence>
<keyword evidence="3" id="KW-0804">Transcription</keyword>
<dbReference type="InterPro" id="IPR036390">
    <property type="entry name" value="WH_DNA-bd_sf"/>
</dbReference>
<dbReference type="SUPFAM" id="SSF55781">
    <property type="entry name" value="GAF domain-like"/>
    <property type="match status" value="1"/>
</dbReference>
<evidence type="ECO:0000256" key="2">
    <source>
        <dbReference type="ARBA" id="ARBA00023125"/>
    </source>
</evidence>
<evidence type="ECO:0000259" key="4">
    <source>
        <dbReference type="PROSITE" id="PS51077"/>
    </source>
</evidence>
<dbReference type="Pfam" id="PF01614">
    <property type="entry name" value="IclR_C"/>
    <property type="match status" value="1"/>
</dbReference>
<reference evidence="6 7" key="1">
    <citation type="submission" date="2020-04" db="EMBL/GenBank/DDBJ databases">
        <title>Ramlibacter sp. G-1-2-2 isolated from soil.</title>
        <authorList>
            <person name="Dahal R.H."/>
        </authorList>
    </citation>
    <scope>NUCLEOTIDE SEQUENCE [LARGE SCALE GENOMIC DNA]</scope>
    <source>
        <strain evidence="6 7">G-1-2-2</strain>
    </source>
</reference>
<dbReference type="SMART" id="SM00346">
    <property type="entry name" value="HTH_ICLR"/>
    <property type="match status" value="1"/>
</dbReference>
<dbReference type="SUPFAM" id="SSF46785">
    <property type="entry name" value="Winged helix' DNA-binding domain"/>
    <property type="match status" value="1"/>
</dbReference>
<dbReference type="GO" id="GO:0003700">
    <property type="term" value="F:DNA-binding transcription factor activity"/>
    <property type="evidence" value="ECO:0007669"/>
    <property type="project" value="TreeGrafter"/>
</dbReference>
<dbReference type="GO" id="GO:0003677">
    <property type="term" value="F:DNA binding"/>
    <property type="evidence" value="ECO:0007669"/>
    <property type="project" value="UniProtKB-KW"/>
</dbReference>
<dbReference type="AlphaFoldDB" id="A0A848H9P2"/>
<dbReference type="InterPro" id="IPR050707">
    <property type="entry name" value="HTH_MetabolicPath_Reg"/>
</dbReference>
<dbReference type="InterPro" id="IPR005471">
    <property type="entry name" value="Tscrpt_reg_IclR_N"/>
</dbReference>
<organism evidence="6 7">
    <name type="scientific">Ramlibacter agri</name>
    <dbReference type="NCBI Taxonomy" id="2728837"/>
    <lineage>
        <taxon>Bacteria</taxon>
        <taxon>Pseudomonadati</taxon>
        <taxon>Pseudomonadota</taxon>
        <taxon>Betaproteobacteria</taxon>
        <taxon>Burkholderiales</taxon>
        <taxon>Comamonadaceae</taxon>
        <taxon>Ramlibacter</taxon>
    </lineage>
</organism>
<feature type="domain" description="IclR-ED" evidence="5">
    <location>
        <begin position="72"/>
        <end position="259"/>
    </location>
</feature>
<dbReference type="RefSeq" id="WP_169418485.1">
    <property type="nucleotide sequence ID" value="NZ_JABBFX010000001.1"/>
</dbReference>
<proteinExistence type="predicted"/>
<gene>
    <name evidence="6" type="ORF">HHL11_11340</name>
</gene>
<dbReference type="PANTHER" id="PTHR30136">
    <property type="entry name" value="HELIX-TURN-HELIX TRANSCRIPTIONAL REGULATOR, ICLR FAMILY"/>
    <property type="match status" value="1"/>
</dbReference>
<evidence type="ECO:0000259" key="5">
    <source>
        <dbReference type="PROSITE" id="PS51078"/>
    </source>
</evidence>
<evidence type="ECO:0000313" key="7">
    <source>
        <dbReference type="Proteomes" id="UP000541185"/>
    </source>
</evidence>
<comment type="caution">
    <text evidence="6">The sequence shown here is derived from an EMBL/GenBank/DDBJ whole genome shotgun (WGS) entry which is preliminary data.</text>
</comment>
<feature type="domain" description="HTH iclR-type" evidence="4">
    <location>
        <begin position="11"/>
        <end position="71"/>
    </location>
</feature>
<dbReference type="InterPro" id="IPR029016">
    <property type="entry name" value="GAF-like_dom_sf"/>
</dbReference>
<dbReference type="GO" id="GO:0045892">
    <property type="term" value="P:negative regulation of DNA-templated transcription"/>
    <property type="evidence" value="ECO:0007669"/>
    <property type="project" value="TreeGrafter"/>
</dbReference>
<dbReference type="PROSITE" id="PS51077">
    <property type="entry name" value="HTH_ICLR"/>
    <property type="match status" value="1"/>
</dbReference>
<keyword evidence="7" id="KW-1185">Reference proteome</keyword>
<evidence type="ECO:0000256" key="3">
    <source>
        <dbReference type="ARBA" id="ARBA00023163"/>
    </source>
</evidence>
<keyword evidence="2" id="KW-0238">DNA-binding</keyword>
<accession>A0A848H9P2</accession>
<dbReference type="InterPro" id="IPR036388">
    <property type="entry name" value="WH-like_DNA-bd_sf"/>
</dbReference>
<dbReference type="Pfam" id="PF09339">
    <property type="entry name" value="HTH_IclR"/>
    <property type="match status" value="1"/>
</dbReference>
<dbReference type="InterPro" id="IPR014757">
    <property type="entry name" value="Tscrpt_reg_IclR_C"/>
</dbReference>